<dbReference type="InterPro" id="IPR046327">
    <property type="entry name" value="HXA1/B1/D1"/>
</dbReference>
<evidence type="ECO:0000256" key="6">
    <source>
        <dbReference type="ARBA" id="ARBA00023163"/>
    </source>
</evidence>
<dbReference type="GeneTree" id="ENSGT00940000157315"/>
<dbReference type="AlphaFoldDB" id="A0A4W5L005"/>
<name>A0A4W5L005_9TELE</name>
<dbReference type="PROSITE" id="PS50071">
    <property type="entry name" value="HOMEOBOX_2"/>
    <property type="match status" value="1"/>
</dbReference>
<dbReference type="PRINTS" id="PR00024">
    <property type="entry name" value="HOMEOBOX"/>
</dbReference>
<proteinExistence type="predicted"/>
<organism evidence="12 13">
    <name type="scientific">Hucho hucho</name>
    <name type="common">huchen</name>
    <dbReference type="NCBI Taxonomy" id="62062"/>
    <lineage>
        <taxon>Eukaryota</taxon>
        <taxon>Metazoa</taxon>
        <taxon>Chordata</taxon>
        <taxon>Craniata</taxon>
        <taxon>Vertebrata</taxon>
        <taxon>Euteleostomi</taxon>
        <taxon>Actinopterygii</taxon>
        <taxon>Neopterygii</taxon>
        <taxon>Teleostei</taxon>
        <taxon>Protacanthopterygii</taxon>
        <taxon>Salmoniformes</taxon>
        <taxon>Salmonidae</taxon>
        <taxon>Salmoninae</taxon>
        <taxon>Hucho</taxon>
    </lineage>
</organism>
<dbReference type="InterPro" id="IPR001356">
    <property type="entry name" value="HD"/>
</dbReference>
<keyword evidence="5 8" id="KW-0371">Homeobox</keyword>
<keyword evidence="2" id="KW-0217">Developmental protein</keyword>
<evidence type="ECO:0000256" key="5">
    <source>
        <dbReference type="ARBA" id="ARBA00023155"/>
    </source>
</evidence>
<dbReference type="Proteomes" id="UP000314982">
    <property type="component" value="Unassembled WGS sequence"/>
</dbReference>
<dbReference type="GO" id="GO:0005634">
    <property type="term" value="C:nucleus"/>
    <property type="evidence" value="ECO:0007669"/>
    <property type="project" value="UniProtKB-SubCell"/>
</dbReference>
<keyword evidence="4 8" id="KW-0238">DNA-binding</keyword>
<dbReference type="SMART" id="SM00389">
    <property type="entry name" value="HOX"/>
    <property type="match status" value="1"/>
</dbReference>
<feature type="compositionally biased region" description="Low complexity" evidence="10">
    <location>
        <begin position="307"/>
        <end position="318"/>
    </location>
</feature>
<dbReference type="STRING" id="62062.ENSHHUP00000017616"/>
<dbReference type="PROSITE" id="PS00027">
    <property type="entry name" value="HOMEOBOX_1"/>
    <property type="match status" value="1"/>
</dbReference>
<dbReference type="InterPro" id="IPR009057">
    <property type="entry name" value="Homeodomain-like_sf"/>
</dbReference>
<feature type="region of interest" description="Disordered" evidence="10">
    <location>
        <begin position="301"/>
        <end position="343"/>
    </location>
</feature>
<dbReference type="SUPFAM" id="SSF46689">
    <property type="entry name" value="Homeodomain-like"/>
    <property type="match status" value="1"/>
</dbReference>
<dbReference type="CDD" id="cd00086">
    <property type="entry name" value="homeodomain"/>
    <property type="match status" value="1"/>
</dbReference>
<evidence type="ECO:0000256" key="2">
    <source>
        <dbReference type="ARBA" id="ARBA00022473"/>
    </source>
</evidence>
<feature type="DNA-binding region" description="Homeobox" evidence="8">
    <location>
        <begin position="242"/>
        <end position="295"/>
    </location>
</feature>
<evidence type="ECO:0000256" key="9">
    <source>
        <dbReference type="RuleBase" id="RU000682"/>
    </source>
</evidence>
<keyword evidence="6" id="KW-0804">Transcription</keyword>
<dbReference type="InterPro" id="IPR020479">
    <property type="entry name" value="HD_metazoa"/>
</dbReference>
<evidence type="ECO:0000256" key="7">
    <source>
        <dbReference type="ARBA" id="ARBA00023242"/>
    </source>
</evidence>
<evidence type="ECO:0000256" key="4">
    <source>
        <dbReference type="ARBA" id="ARBA00023125"/>
    </source>
</evidence>
<dbReference type="GO" id="GO:0000978">
    <property type="term" value="F:RNA polymerase II cis-regulatory region sequence-specific DNA binding"/>
    <property type="evidence" value="ECO:0007669"/>
    <property type="project" value="TreeGrafter"/>
</dbReference>
<evidence type="ECO:0000256" key="10">
    <source>
        <dbReference type="SAM" id="MobiDB-lite"/>
    </source>
</evidence>
<dbReference type="PANTHER" id="PTHR45946:SF5">
    <property type="entry name" value="HOMEOBOX PROTEIN HOX-B1"/>
    <property type="match status" value="1"/>
</dbReference>
<evidence type="ECO:0000313" key="12">
    <source>
        <dbReference type="Ensembl" id="ENSHHUP00000017616.1"/>
    </source>
</evidence>
<comment type="subcellular location">
    <subcellularLocation>
        <location evidence="1 8 9">Nucleus</location>
    </subcellularLocation>
</comment>
<evidence type="ECO:0000259" key="11">
    <source>
        <dbReference type="PROSITE" id="PS50071"/>
    </source>
</evidence>
<keyword evidence="7 8" id="KW-0539">Nucleus</keyword>
<keyword evidence="13" id="KW-1185">Reference proteome</keyword>
<dbReference type="FunFam" id="1.10.10.60:FF:000113">
    <property type="entry name" value="homeobox protein Hox-B1"/>
    <property type="match status" value="1"/>
</dbReference>
<evidence type="ECO:0000256" key="1">
    <source>
        <dbReference type="ARBA" id="ARBA00004123"/>
    </source>
</evidence>
<sequence>MNLYQELTCDGESNALFAGGYRPMEVRIGDLDQIIYPELGAGNEGNSLLEGDTGYSLQHSYPSFSGPNSATDCTVTQLPVYSGSSSSPLTQSQGFSTTPPACLHYSRLPSYLRAQEHDFPGLGYSSSTNITGTEALAHPEFGSINAHIKIYTHDGSNVHFAVVDSSSHSDPKCKVAELSHRSKTFDWMNVKKRSQARTAKMHMACGLSVVAPGVSMDRGGGGNHSIPTDGHHITANGVLRTNFTTKQLTELEKEFHFNKYLTRARRVEIASALQLSETQVKIWFQNRRMKQKKLMREGLLPVAPPASSSCSESSRSNSLDTYSSHGPLEPTSCSPKHLPPPNTQLEELSHALQNKVCNSGRQYHLHAGSLILH</sequence>
<dbReference type="Pfam" id="PF00046">
    <property type="entry name" value="Homeodomain"/>
    <property type="match status" value="1"/>
</dbReference>
<dbReference type="Gene3D" id="1.10.10.60">
    <property type="entry name" value="Homeodomain-like"/>
    <property type="match status" value="1"/>
</dbReference>
<protein>
    <recommendedName>
        <fullName evidence="11">Homeobox domain-containing protein</fullName>
    </recommendedName>
</protein>
<reference evidence="12" key="3">
    <citation type="submission" date="2025-09" db="UniProtKB">
        <authorList>
            <consortium name="Ensembl"/>
        </authorList>
    </citation>
    <scope>IDENTIFICATION</scope>
</reference>
<dbReference type="PANTHER" id="PTHR45946">
    <property type="entry name" value="HOMEOBOX PROTEIN ROUGH-RELATED"/>
    <property type="match status" value="1"/>
</dbReference>
<reference evidence="13" key="1">
    <citation type="submission" date="2018-06" db="EMBL/GenBank/DDBJ databases">
        <title>Genome assembly of Danube salmon.</title>
        <authorList>
            <person name="Macqueen D.J."/>
            <person name="Gundappa M.K."/>
        </authorList>
    </citation>
    <scope>NUCLEOTIDE SEQUENCE [LARGE SCALE GENOMIC DNA]</scope>
</reference>
<dbReference type="Ensembl" id="ENSHHUT00000018255.1">
    <property type="protein sequence ID" value="ENSHHUP00000017616.1"/>
    <property type="gene ID" value="ENSHHUG00000010966.1"/>
</dbReference>
<evidence type="ECO:0000313" key="13">
    <source>
        <dbReference type="Proteomes" id="UP000314982"/>
    </source>
</evidence>
<dbReference type="GO" id="GO:0000981">
    <property type="term" value="F:DNA-binding transcription factor activity, RNA polymerase II-specific"/>
    <property type="evidence" value="ECO:0007669"/>
    <property type="project" value="InterPro"/>
</dbReference>
<evidence type="ECO:0000256" key="3">
    <source>
        <dbReference type="ARBA" id="ARBA00023015"/>
    </source>
</evidence>
<feature type="domain" description="Homeobox" evidence="11">
    <location>
        <begin position="240"/>
        <end position="294"/>
    </location>
</feature>
<evidence type="ECO:0000256" key="8">
    <source>
        <dbReference type="PROSITE-ProRule" id="PRU00108"/>
    </source>
</evidence>
<reference evidence="12" key="2">
    <citation type="submission" date="2025-08" db="UniProtKB">
        <authorList>
            <consortium name="Ensembl"/>
        </authorList>
    </citation>
    <scope>IDENTIFICATION</scope>
</reference>
<accession>A0A4W5L005</accession>
<keyword evidence="3" id="KW-0805">Transcription regulation</keyword>
<dbReference type="InterPro" id="IPR017970">
    <property type="entry name" value="Homeobox_CS"/>
</dbReference>